<dbReference type="InterPro" id="IPR039420">
    <property type="entry name" value="WalR-like"/>
</dbReference>
<dbReference type="GO" id="GO:0000160">
    <property type="term" value="P:phosphorelay signal transduction system"/>
    <property type="evidence" value="ECO:0007669"/>
    <property type="project" value="InterPro"/>
</dbReference>
<keyword evidence="6" id="KW-0804">Transcription</keyword>
<dbReference type="RefSeq" id="WP_087984712.1">
    <property type="nucleotide sequence ID" value="NZ_FMBI01000024.1"/>
</dbReference>
<dbReference type="SUPFAM" id="SSF52172">
    <property type="entry name" value="CheY-like"/>
    <property type="match status" value="1"/>
</dbReference>
<evidence type="ECO:0000256" key="5">
    <source>
        <dbReference type="ARBA" id="ARBA00023125"/>
    </source>
</evidence>
<dbReference type="PANTHER" id="PTHR43214:SF1">
    <property type="entry name" value="TRANSCRIPTIONAL REGULATORY PROTEIN COMA"/>
    <property type="match status" value="1"/>
</dbReference>
<keyword evidence="2" id="KW-0963">Cytoplasm</keyword>
<dbReference type="SMART" id="SM00448">
    <property type="entry name" value="REC"/>
    <property type="match status" value="1"/>
</dbReference>
<protein>
    <submittedName>
        <fullName evidence="10">Two-component response regulator</fullName>
    </submittedName>
</protein>
<dbReference type="SMART" id="SM00421">
    <property type="entry name" value="HTH_LUXR"/>
    <property type="match status" value="1"/>
</dbReference>
<evidence type="ECO:0000313" key="11">
    <source>
        <dbReference type="Proteomes" id="UP000195991"/>
    </source>
</evidence>
<dbReference type="CDD" id="cd17535">
    <property type="entry name" value="REC_NarL-like"/>
    <property type="match status" value="1"/>
</dbReference>
<evidence type="ECO:0000256" key="7">
    <source>
        <dbReference type="PROSITE-ProRule" id="PRU00169"/>
    </source>
</evidence>
<dbReference type="GO" id="GO:0005737">
    <property type="term" value="C:cytoplasm"/>
    <property type="evidence" value="ECO:0007669"/>
    <property type="project" value="UniProtKB-SubCell"/>
</dbReference>
<dbReference type="AlphaFoldDB" id="A0A1C4B4N6"/>
<dbReference type="PRINTS" id="PR00038">
    <property type="entry name" value="HTHLUXR"/>
</dbReference>
<dbReference type="InterPro" id="IPR000792">
    <property type="entry name" value="Tscrpt_reg_LuxR_C"/>
</dbReference>
<dbReference type="Gene3D" id="3.40.50.2300">
    <property type="match status" value="1"/>
</dbReference>
<accession>A0A1C4B4N6</accession>
<keyword evidence="5" id="KW-0238">DNA-binding</keyword>
<feature type="domain" description="Response regulatory" evidence="9">
    <location>
        <begin position="3"/>
        <end position="117"/>
    </location>
</feature>
<sequence length="219" mass="24730">MIEVLIIDDHMAVGMGTKALIETEDICADVLFDSAEYLSCITKKKYDVYLVDLFMPNLNGLEVTKGILKYDPDAAIIIYTGFDIEPHFNLLLENNISGIISKTASKEQMITTIRCAKRKEVVIPLGLFRQLRIQQFSAKSVLQSEKTNELPITLTQREREVLIFVQQGMTNKNIAVTLNLSQRSIEYTLTELFNKLRVSSRVEAVEKAKSLGILSKINL</sequence>
<keyword evidence="3 7" id="KW-0597">Phosphoprotein</keyword>
<dbReference type="Pfam" id="PF00196">
    <property type="entry name" value="GerE"/>
    <property type="match status" value="1"/>
</dbReference>
<evidence type="ECO:0000256" key="6">
    <source>
        <dbReference type="ARBA" id="ARBA00023163"/>
    </source>
</evidence>
<feature type="modified residue" description="4-aspartylphosphate" evidence="7">
    <location>
        <position position="52"/>
    </location>
</feature>
<evidence type="ECO:0000256" key="3">
    <source>
        <dbReference type="ARBA" id="ARBA00022553"/>
    </source>
</evidence>
<proteinExistence type="predicted"/>
<dbReference type="InterPro" id="IPR011006">
    <property type="entry name" value="CheY-like_superfamily"/>
</dbReference>
<comment type="subcellular location">
    <subcellularLocation>
        <location evidence="1">Cytoplasm</location>
    </subcellularLocation>
</comment>
<dbReference type="PROSITE" id="PS50043">
    <property type="entry name" value="HTH_LUXR_2"/>
    <property type="match status" value="1"/>
</dbReference>
<dbReference type="PANTHER" id="PTHR43214">
    <property type="entry name" value="TWO-COMPONENT RESPONSE REGULATOR"/>
    <property type="match status" value="1"/>
</dbReference>
<organism evidence="10 11">
    <name type="scientific">Bacillus thuringiensis</name>
    <dbReference type="NCBI Taxonomy" id="1428"/>
    <lineage>
        <taxon>Bacteria</taxon>
        <taxon>Bacillati</taxon>
        <taxon>Bacillota</taxon>
        <taxon>Bacilli</taxon>
        <taxon>Bacillales</taxon>
        <taxon>Bacillaceae</taxon>
        <taxon>Bacillus</taxon>
        <taxon>Bacillus cereus group</taxon>
    </lineage>
</organism>
<dbReference type="Pfam" id="PF00072">
    <property type="entry name" value="Response_reg"/>
    <property type="match status" value="1"/>
</dbReference>
<evidence type="ECO:0000256" key="4">
    <source>
        <dbReference type="ARBA" id="ARBA00023015"/>
    </source>
</evidence>
<evidence type="ECO:0000313" key="10">
    <source>
        <dbReference type="EMBL" id="SCC01830.1"/>
    </source>
</evidence>
<gene>
    <name evidence="10" type="ORF">BTT61001_01094</name>
</gene>
<dbReference type="EMBL" id="FMBI01000024">
    <property type="protein sequence ID" value="SCC01830.1"/>
    <property type="molecule type" value="Genomic_DNA"/>
</dbReference>
<dbReference type="GO" id="GO:0003677">
    <property type="term" value="F:DNA binding"/>
    <property type="evidence" value="ECO:0007669"/>
    <property type="project" value="UniProtKB-KW"/>
</dbReference>
<dbReference type="PROSITE" id="PS50110">
    <property type="entry name" value="RESPONSE_REGULATORY"/>
    <property type="match status" value="1"/>
</dbReference>
<evidence type="ECO:0000256" key="2">
    <source>
        <dbReference type="ARBA" id="ARBA00022490"/>
    </source>
</evidence>
<dbReference type="InterPro" id="IPR001789">
    <property type="entry name" value="Sig_transdc_resp-reg_receiver"/>
</dbReference>
<feature type="domain" description="HTH luxR-type" evidence="8">
    <location>
        <begin position="147"/>
        <end position="212"/>
    </location>
</feature>
<dbReference type="SUPFAM" id="SSF46894">
    <property type="entry name" value="C-terminal effector domain of the bipartite response regulators"/>
    <property type="match status" value="1"/>
</dbReference>
<keyword evidence="4" id="KW-0805">Transcription regulation</keyword>
<evidence type="ECO:0000256" key="1">
    <source>
        <dbReference type="ARBA" id="ARBA00004496"/>
    </source>
</evidence>
<name>A0A1C4B4N6_BACTU</name>
<evidence type="ECO:0000259" key="9">
    <source>
        <dbReference type="PROSITE" id="PS50110"/>
    </source>
</evidence>
<dbReference type="InterPro" id="IPR016032">
    <property type="entry name" value="Sig_transdc_resp-reg_C-effctor"/>
</dbReference>
<reference evidence="10 11" key="1">
    <citation type="submission" date="2016-08" db="EMBL/GenBank/DDBJ databases">
        <authorList>
            <person name="Seilhamer J.J."/>
        </authorList>
    </citation>
    <scope>NUCLEOTIDE SEQUENCE [LARGE SCALE GENOMIC DNA]</scope>
    <source>
        <strain evidence="10 11">IEBC_T61001</strain>
    </source>
</reference>
<dbReference type="GO" id="GO:0006355">
    <property type="term" value="P:regulation of DNA-templated transcription"/>
    <property type="evidence" value="ECO:0007669"/>
    <property type="project" value="InterPro"/>
</dbReference>
<dbReference type="Proteomes" id="UP000195991">
    <property type="component" value="Unassembled WGS sequence"/>
</dbReference>
<evidence type="ECO:0000259" key="8">
    <source>
        <dbReference type="PROSITE" id="PS50043"/>
    </source>
</evidence>
<dbReference type="CDD" id="cd06170">
    <property type="entry name" value="LuxR_C_like"/>
    <property type="match status" value="1"/>
</dbReference>
<dbReference type="InterPro" id="IPR058245">
    <property type="entry name" value="NreC/VraR/RcsB-like_REC"/>
</dbReference>